<dbReference type="CDD" id="cd00090">
    <property type="entry name" value="HTH_ARSR"/>
    <property type="match status" value="1"/>
</dbReference>
<dbReference type="Gene3D" id="3.30.450.40">
    <property type="match status" value="1"/>
</dbReference>
<dbReference type="GO" id="GO:0045892">
    <property type="term" value="P:negative regulation of DNA-templated transcription"/>
    <property type="evidence" value="ECO:0007669"/>
    <property type="project" value="TreeGrafter"/>
</dbReference>
<dbReference type="Gene3D" id="1.10.10.10">
    <property type="entry name" value="Winged helix-like DNA-binding domain superfamily/Winged helix DNA-binding domain"/>
    <property type="match status" value="1"/>
</dbReference>
<keyword evidence="1" id="KW-0805">Transcription regulation</keyword>
<dbReference type="Pfam" id="PF01614">
    <property type="entry name" value="IclR_C"/>
    <property type="match status" value="1"/>
</dbReference>
<dbReference type="InterPro" id="IPR050707">
    <property type="entry name" value="HTH_MetabolicPath_Reg"/>
</dbReference>
<dbReference type="InterPro" id="IPR014757">
    <property type="entry name" value="Tscrpt_reg_IclR_C"/>
</dbReference>
<evidence type="ECO:0000256" key="3">
    <source>
        <dbReference type="ARBA" id="ARBA00023163"/>
    </source>
</evidence>
<feature type="domain" description="IclR-ED" evidence="5">
    <location>
        <begin position="69"/>
        <end position="250"/>
    </location>
</feature>
<dbReference type="SUPFAM" id="SSF55781">
    <property type="entry name" value="GAF domain-like"/>
    <property type="match status" value="1"/>
</dbReference>
<evidence type="ECO:0000256" key="1">
    <source>
        <dbReference type="ARBA" id="ARBA00023015"/>
    </source>
</evidence>
<dbReference type="InterPro" id="IPR036388">
    <property type="entry name" value="WH-like_DNA-bd_sf"/>
</dbReference>
<reference evidence="6 7" key="1">
    <citation type="journal article" date="2017" name="Antonie Van Leeuwenhoek">
        <title>Phylogenomic resolution of the bacterial genus Pantoea and its relationship with Erwinia and Tatumella.</title>
        <authorList>
            <person name="Palmer M."/>
            <person name="Steenkamp E.T."/>
            <person name="Coetzee M.P."/>
            <person name="Chan W.Y."/>
            <person name="van Zyl E."/>
            <person name="De Maayer P."/>
            <person name="Coutinho T.A."/>
            <person name="Blom J."/>
            <person name="Smits T.H."/>
            <person name="Duffy B."/>
            <person name="Venter S.N."/>
        </authorList>
    </citation>
    <scope>NUCLEOTIDE SEQUENCE [LARGE SCALE GENOMIC DNA]</scope>
    <source>
        <strain evidence="6 7">LMG 26277</strain>
    </source>
</reference>
<dbReference type="AlphaFoldDB" id="A0A1X1D8Z0"/>
<dbReference type="PANTHER" id="PTHR30136">
    <property type="entry name" value="HELIX-TURN-HELIX TRANSCRIPTIONAL REGULATOR, ICLR FAMILY"/>
    <property type="match status" value="1"/>
</dbReference>
<evidence type="ECO:0000256" key="2">
    <source>
        <dbReference type="ARBA" id="ARBA00023125"/>
    </source>
</evidence>
<keyword evidence="2" id="KW-0238">DNA-binding</keyword>
<sequence length="250" mass="26809">MTTLENAAAVLRLFQRFGVTQGHPGLTFTEVVEAIGLPKSTVSRLLATMESEGLLERDPESRCFRVGRVLLSVAGHFLSTPLVDSASAAMARLAASSGCMGYISVLDGDDVLVMRMYHGRFFTQLVTPPGTRVSVTGTSTGRVLLAQLSDEQVRERFADNWQAASLNSPLNLDALCHELALIRQQGWALARNETLPGISSLAVAVTNKHRGESAALCLSFLSQEAAPGYPEALLSELRTTAALMAEKYGA</sequence>
<accession>A0A1X1D8Z0</accession>
<organism evidence="6 7">
    <name type="scientific">Pantoea wallisii</name>
    <dbReference type="NCBI Taxonomy" id="1076551"/>
    <lineage>
        <taxon>Bacteria</taxon>
        <taxon>Pseudomonadati</taxon>
        <taxon>Pseudomonadota</taxon>
        <taxon>Gammaproteobacteria</taxon>
        <taxon>Enterobacterales</taxon>
        <taxon>Erwiniaceae</taxon>
        <taxon>Pantoea</taxon>
    </lineage>
</organism>
<name>A0A1X1D8Z0_9GAMM</name>
<keyword evidence="7" id="KW-1185">Reference proteome</keyword>
<evidence type="ECO:0000313" key="6">
    <source>
        <dbReference type="EMBL" id="ORM73155.1"/>
    </source>
</evidence>
<dbReference type="PANTHER" id="PTHR30136:SF35">
    <property type="entry name" value="HTH-TYPE TRANSCRIPTIONAL REGULATOR RV1719"/>
    <property type="match status" value="1"/>
</dbReference>
<gene>
    <name evidence="6" type="ORF">HA48_10860</name>
</gene>
<dbReference type="InterPro" id="IPR029016">
    <property type="entry name" value="GAF-like_dom_sf"/>
</dbReference>
<dbReference type="InterPro" id="IPR036390">
    <property type="entry name" value="WH_DNA-bd_sf"/>
</dbReference>
<dbReference type="Proteomes" id="UP000193104">
    <property type="component" value="Unassembled WGS sequence"/>
</dbReference>
<dbReference type="SMART" id="SM00346">
    <property type="entry name" value="HTH_ICLR"/>
    <property type="match status" value="1"/>
</dbReference>
<keyword evidence="3" id="KW-0804">Transcription</keyword>
<dbReference type="GO" id="GO:0003677">
    <property type="term" value="F:DNA binding"/>
    <property type="evidence" value="ECO:0007669"/>
    <property type="project" value="UniProtKB-KW"/>
</dbReference>
<comment type="caution">
    <text evidence="6">The sequence shown here is derived from an EMBL/GenBank/DDBJ whole genome shotgun (WGS) entry which is preliminary data.</text>
</comment>
<dbReference type="EMBL" id="MLFS01000026">
    <property type="protein sequence ID" value="ORM73155.1"/>
    <property type="molecule type" value="Genomic_DNA"/>
</dbReference>
<dbReference type="PROSITE" id="PS51077">
    <property type="entry name" value="HTH_ICLR"/>
    <property type="match status" value="1"/>
</dbReference>
<dbReference type="PROSITE" id="PS51078">
    <property type="entry name" value="ICLR_ED"/>
    <property type="match status" value="1"/>
</dbReference>
<dbReference type="GO" id="GO:0003700">
    <property type="term" value="F:DNA-binding transcription factor activity"/>
    <property type="evidence" value="ECO:0007669"/>
    <property type="project" value="TreeGrafter"/>
</dbReference>
<evidence type="ECO:0000259" key="5">
    <source>
        <dbReference type="PROSITE" id="PS51078"/>
    </source>
</evidence>
<dbReference type="InterPro" id="IPR005471">
    <property type="entry name" value="Tscrpt_reg_IclR_N"/>
</dbReference>
<protein>
    <submittedName>
        <fullName evidence="6">IclR family transcriptional regulator</fullName>
    </submittedName>
</protein>
<dbReference type="SUPFAM" id="SSF46785">
    <property type="entry name" value="Winged helix' DNA-binding domain"/>
    <property type="match status" value="1"/>
</dbReference>
<evidence type="ECO:0000259" key="4">
    <source>
        <dbReference type="PROSITE" id="PS51077"/>
    </source>
</evidence>
<dbReference type="Pfam" id="PF09339">
    <property type="entry name" value="HTH_IclR"/>
    <property type="match status" value="1"/>
</dbReference>
<proteinExistence type="predicted"/>
<dbReference type="InterPro" id="IPR011991">
    <property type="entry name" value="ArsR-like_HTH"/>
</dbReference>
<dbReference type="OrthoDB" id="9807558at2"/>
<dbReference type="STRING" id="1076551.HA48_10860"/>
<evidence type="ECO:0000313" key="7">
    <source>
        <dbReference type="Proteomes" id="UP000193104"/>
    </source>
</evidence>
<dbReference type="RefSeq" id="WP_128601353.1">
    <property type="nucleotide sequence ID" value="NZ_MLFS01000026.1"/>
</dbReference>
<feature type="domain" description="HTH iclR-type" evidence="4">
    <location>
        <begin position="1"/>
        <end position="68"/>
    </location>
</feature>